<evidence type="ECO:0000256" key="1">
    <source>
        <dbReference type="SAM" id="MobiDB-lite"/>
    </source>
</evidence>
<dbReference type="AlphaFoldDB" id="A0A6A6TU28"/>
<accession>A0A6A6TU28</accession>
<evidence type="ECO:0000313" key="3">
    <source>
        <dbReference type="Proteomes" id="UP000799302"/>
    </source>
</evidence>
<sequence>MHQTEHQSNSVRTRAGVRKQLVQAEWKSLAAEPKQSEGRCMAQSRAGAASFGSNDPAQPSKASSQAASGRCYILTSLNPVTASNLNTNNQTHPNILIPPLFLLSLPYSPLTARSIVLHTPIRRPFIYSSHPPQTFRDIYAQPEMPLRGFAKLH</sequence>
<protein>
    <submittedName>
        <fullName evidence="2">Uncharacterized protein</fullName>
    </submittedName>
</protein>
<evidence type="ECO:0000313" key="2">
    <source>
        <dbReference type="EMBL" id="KAF2663569.1"/>
    </source>
</evidence>
<reference evidence="2" key="1">
    <citation type="journal article" date="2020" name="Stud. Mycol.">
        <title>101 Dothideomycetes genomes: a test case for predicting lifestyles and emergence of pathogens.</title>
        <authorList>
            <person name="Haridas S."/>
            <person name="Albert R."/>
            <person name="Binder M."/>
            <person name="Bloem J."/>
            <person name="Labutti K."/>
            <person name="Salamov A."/>
            <person name="Andreopoulos B."/>
            <person name="Baker S."/>
            <person name="Barry K."/>
            <person name="Bills G."/>
            <person name="Bluhm B."/>
            <person name="Cannon C."/>
            <person name="Castanera R."/>
            <person name="Culley D."/>
            <person name="Daum C."/>
            <person name="Ezra D."/>
            <person name="Gonzalez J."/>
            <person name="Henrissat B."/>
            <person name="Kuo A."/>
            <person name="Liang C."/>
            <person name="Lipzen A."/>
            <person name="Lutzoni F."/>
            <person name="Magnuson J."/>
            <person name="Mondo S."/>
            <person name="Nolan M."/>
            <person name="Ohm R."/>
            <person name="Pangilinan J."/>
            <person name="Park H.-J."/>
            <person name="Ramirez L."/>
            <person name="Alfaro M."/>
            <person name="Sun H."/>
            <person name="Tritt A."/>
            <person name="Yoshinaga Y."/>
            <person name="Zwiers L.-H."/>
            <person name="Turgeon B."/>
            <person name="Goodwin S."/>
            <person name="Spatafora J."/>
            <person name="Crous P."/>
            <person name="Grigoriev I."/>
        </authorList>
    </citation>
    <scope>NUCLEOTIDE SEQUENCE</scope>
    <source>
        <strain evidence="2">CBS 115976</strain>
    </source>
</reference>
<organism evidence="2 3">
    <name type="scientific">Microthyrium microscopicum</name>
    <dbReference type="NCBI Taxonomy" id="703497"/>
    <lineage>
        <taxon>Eukaryota</taxon>
        <taxon>Fungi</taxon>
        <taxon>Dikarya</taxon>
        <taxon>Ascomycota</taxon>
        <taxon>Pezizomycotina</taxon>
        <taxon>Dothideomycetes</taxon>
        <taxon>Dothideomycetes incertae sedis</taxon>
        <taxon>Microthyriales</taxon>
        <taxon>Microthyriaceae</taxon>
        <taxon>Microthyrium</taxon>
    </lineage>
</organism>
<dbReference type="Proteomes" id="UP000799302">
    <property type="component" value="Unassembled WGS sequence"/>
</dbReference>
<proteinExistence type="predicted"/>
<feature type="compositionally biased region" description="Low complexity" evidence="1">
    <location>
        <begin position="56"/>
        <end position="65"/>
    </location>
</feature>
<keyword evidence="3" id="KW-1185">Reference proteome</keyword>
<feature type="region of interest" description="Disordered" evidence="1">
    <location>
        <begin position="29"/>
        <end position="65"/>
    </location>
</feature>
<gene>
    <name evidence="2" type="ORF">BT63DRAFT_122107</name>
</gene>
<name>A0A6A6TU28_9PEZI</name>
<dbReference type="EMBL" id="MU004245">
    <property type="protein sequence ID" value="KAF2663569.1"/>
    <property type="molecule type" value="Genomic_DNA"/>
</dbReference>